<reference evidence="14" key="1">
    <citation type="submission" date="2018-08" db="EMBL/GenBank/DDBJ databases">
        <title>Mucilaginibacter sp. MYSH2.</title>
        <authorList>
            <person name="Seo T."/>
        </authorList>
    </citation>
    <scope>NUCLEOTIDE SEQUENCE [LARGE SCALE GENOMIC DNA]</scope>
    <source>
        <strain evidence="14">KIRAN</strain>
    </source>
</reference>
<keyword evidence="4 10" id="KW-0808">Transferase</keyword>
<evidence type="ECO:0000256" key="4">
    <source>
        <dbReference type="ARBA" id="ARBA00022679"/>
    </source>
</evidence>
<dbReference type="EC" id="2.4.1.227" evidence="10"/>
<keyword evidence="9 10" id="KW-0961">Cell wall biogenesis/degradation</keyword>
<evidence type="ECO:0000313" key="14">
    <source>
        <dbReference type="Proteomes" id="UP000266005"/>
    </source>
</evidence>
<feature type="binding site" evidence="10">
    <location>
        <position position="131"/>
    </location>
    <ligand>
        <name>UDP-N-acetyl-alpha-D-glucosamine</name>
        <dbReference type="ChEBI" id="CHEBI:57705"/>
    </ligand>
</feature>
<dbReference type="GO" id="GO:0008360">
    <property type="term" value="P:regulation of cell shape"/>
    <property type="evidence" value="ECO:0007669"/>
    <property type="project" value="UniProtKB-KW"/>
</dbReference>
<evidence type="ECO:0000256" key="6">
    <source>
        <dbReference type="ARBA" id="ARBA00022984"/>
    </source>
</evidence>
<comment type="pathway">
    <text evidence="10">Cell wall biogenesis; peptidoglycan biosynthesis.</text>
</comment>
<feature type="domain" description="Glycosyl transferase family 28 C-terminal" evidence="12">
    <location>
        <begin position="197"/>
        <end position="348"/>
    </location>
</feature>
<evidence type="ECO:0000256" key="5">
    <source>
        <dbReference type="ARBA" id="ARBA00022960"/>
    </source>
</evidence>
<feature type="binding site" evidence="10">
    <location>
        <position position="258"/>
    </location>
    <ligand>
        <name>UDP-N-acetyl-alpha-D-glucosamine</name>
        <dbReference type="ChEBI" id="CHEBI:57705"/>
    </ligand>
</feature>
<keyword evidence="7 10" id="KW-0472">Membrane</keyword>
<dbReference type="PANTHER" id="PTHR21015">
    <property type="entry name" value="UDP-N-ACETYLGLUCOSAMINE--N-ACETYLMURAMYL-(PENTAPEPTIDE) PYROPHOSPHORYL-UNDECAPRENOL N-ACETYLGLUCOSAMINE TRANSFERASE 1"/>
    <property type="match status" value="1"/>
</dbReference>
<evidence type="ECO:0000259" key="12">
    <source>
        <dbReference type="Pfam" id="PF04101"/>
    </source>
</evidence>
<dbReference type="GO" id="GO:0051301">
    <property type="term" value="P:cell division"/>
    <property type="evidence" value="ECO:0007669"/>
    <property type="project" value="UniProtKB-KW"/>
</dbReference>
<evidence type="ECO:0000256" key="8">
    <source>
        <dbReference type="ARBA" id="ARBA00023306"/>
    </source>
</evidence>
<dbReference type="InterPro" id="IPR007235">
    <property type="entry name" value="Glyco_trans_28_C"/>
</dbReference>
<dbReference type="Gene3D" id="3.40.50.2000">
    <property type="entry name" value="Glycogen Phosphorylase B"/>
    <property type="match status" value="2"/>
</dbReference>
<comment type="subcellular location">
    <subcellularLocation>
        <location evidence="10">Cell membrane</location>
        <topology evidence="10">Peripheral membrane protein</topology>
        <orientation evidence="10">Cytoplasmic side</orientation>
    </subcellularLocation>
</comment>
<keyword evidence="8 10" id="KW-0131">Cell cycle</keyword>
<comment type="caution">
    <text evidence="10">Lacks conserved residue(s) required for the propagation of feature annotation.</text>
</comment>
<proteinExistence type="inferred from homology"/>
<organism evidence="13 14">
    <name type="scientific">Pontibacter oryzae</name>
    <dbReference type="NCBI Taxonomy" id="2304593"/>
    <lineage>
        <taxon>Bacteria</taxon>
        <taxon>Pseudomonadati</taxon>
        <taxon>Bacteroidota</taxon>
        <taxon>Cytophagia</taxon>
        <taxon>Cytophagales</taxon>
        <taxon>Hymenobacteraceae</taxon>
        <taxon>Pontibacter</taxon>
    </lineage>
</organism>
<sequence>MPKQQRPYRVIISGGGTGGHIYPAVAIANQLRTVNPETEILFVGAQGRMEMTRVPEAGYKIMGLWISGLQRRLTLDNLSFPLKVLSSIRASHKIIKDFKPDAVVGVGGYASGPLLYAATARNIPALIQEQNSYAGITNKLLAKRVDKVCVAYPNMESFFPADKLVLTGNPVRSDIMALEGKREEAMQHFNLNPDKKTILVIGGSLGARTINQSMAAGLESIAKAGYQLIWQTGKAFYPQAQQLEVKYKAQGIGAHEFIKRMDLAYAAADVVISRAGALSISELCLAGKPAVLVPSPNVAEDHQTKNAMALVQQEAAILVKDAESAEKLISTTLQLLQDEKEQQRLHQNILKMARPNAAIDIVNELIKLIK</sequence>
<dbReference type="Pfam" id="PF04101">
    <property type="entry name" value="Glyco_tran_28_C"/>
    <property type="match status" value="1"/>
</dbReference>
<dbReference type="PANTHER" id="PTHR21015:SF22">
    <property type="entry name" value="GLYCOSYLTRANSFERASE"/>
    <property type="match status" value="1"/>
</dbReference>
<feature type="binding site" evidence="10">
    <location>
        <begin position="17"/>
        <end position="19"/>
    </location>
    <ligand>
        <name>UDP-N-acetyl-alpha-D-glucosamine</name>
        <dbReference type="ChEBI" id="CHEBI:57705"/>
    </ligand>
</feature>
<evidence type="ECO:0000256" key="7">
    <source>
        <dbReference type="ARBA" id="ARBA00023136"/>
    </source>
</evidence>
<evidence type="ECO:0000256" key="1">
    <source>
        <dbReference type="ARBA" id="ARBA00022475"/>
    </source>
</evidence>
<evidence type="ECO:0000259" key="11">
    <source>
        <dbReference type="Pfam" id="PF03033"/>
    </source>
</evidence>
<accession>A0A399SJA8</accession>
<dbReference type="Proteomes" id="UP000266005">
    <property type="component" value="Unassembled WGS sequence"/>
</dbReference>
<dbReference type="HAMAP" id="MF_00033">
    <property type="entry name" value="MurG"/>
    <property type="match status" value="1"/>
</dbReference>
<feature type="binding site" evidence="10">
    <location>
        <position position="204"/>
    </location>
    <ligand>
        <name>UDP-N-acetyl-alpha-D-glucosamine</name>
        <dbReference type="ChEBI" id="CHEBI:57705"/>
    </ligand>
</feature>
<gene>
    <name evidence="10 13" type="primary">murG</name>
    <name evidence="13" type="ORF">D1627_01510</name>
</gene>
<keyword evidence="3 10" id="KW-0328">Glycosyltransferase</keyword>
<dbReference type="OrthoDB" id="9808936at2"/>
<dbReference type="InterPro" id="IPR006009">
    <property type="entry name" value="GlcNAc_MurG"/>
</dbReference>
<dbReference type="Pfam" id="PF03033">
    <property type="entry name" value="Glyco_transf_28"/>
    <property type="match status" value="1"/>
</dbReference>
<dbReference type="GO" id="GO:0051991">
    <property type="term" value="F:UDP-N-acetyl-D-glucosamine:N-acetylmuramoyl-L-alanyl-D-glutamyl-meso-2,6-diaminopimelyl-D-alanyl-D-alanine-diphosphoundecaprenol 4-beta-N-acetylglucosaminlytransferase activity"/>
    <property type="evidence" value="ECO:0007669"/>
    <property type="project" value="RHEA"/>
</dbReference>
<keyword evidence="5 10" id="KW-0133">Cell shape</keyword>
<name>A0A399SJA8_9BACT</name>
<dbReference type="EMBL" id="QWGE01000001">
    <property type="protein sequence ID" value="RIJ42563.1"/>
    <property type="molecule type" value="Genomic_DNA"/>
</dbReference>
<evidence type="ECO:0000313" key="13">
    <source>
        <dbReference type="EMBL" id="RIJ42563.1"/>
    </source>
</evidence>
<keyword evidence="6 10" id="KW-0573">Peptidoglycan synthesis</keyword>
<dbReference type="GO" id="GO:0005886">
    <property type="term" value="C:plasma membrane"/>
    <property type="evidence" value="ECO:0007669"/>
    <property type="project" value="UniProtKB-SubCell"/>
</dbReference>
<evidence type="ECO:0000256" key="2">
    <source>
        <dbReference type="ARBA" id="ARBA00022618"/>
    </source>
</evidence>
<comment type="caution">
    <text evidence="13">The sequence shown here is derived from an EMBL/GenBank/DDBJ whole genome shotgun (WGS) entry which is preliminary data.</text>
</comment>
<dbReference type="AlphaFoldDB" id="A0A399SJA8"/>
<protein>
    <recommendedName>
        <fullName evidence="10">UDP-N-acetylglucosamine--N-acetylmuramyl-(pentapeptide) pyrophosphoryl-undecaprenol N-acetylglucosamine transferase</fullName>
        <ecNumber evidence="10">2.4.1.227</ecNumber>
    </recommendedName>
    <alternativeName>
        <fullName evidence="10">Undecaprenyl-PP-MurNAc-pentapeptide-UDPGlcNAc GlcNAc transferase</fullName>
    </alternativeName>
</protein>
<comment type="similarity">
    <text evidence="10">Belongs to the glycosyltransferase 28 family. MurG subfamily.</text>
</comment>
<evidence type="ECO:0000256" key="3">
    <source>
        <dbReference type="ARBA" id="ARBA00022676"/>
    </source>
</evidence>
<comment type="catalytic activity">
    <reaction evidence="10">
        <text>di-trans,octa-cis-undecaprenyl diphospho-N-acetyl-alpha-D-muramoyl-L-alanyl-D-glutamyl-meso-2,6-diaminopimeloyl-D-alanyl-D-alanine + UDP-N-acetyl-alpha-D-glucosamine = di-trans,octa-cis-undecaprenyl diphospho-[N-acetyl-alpha-D-glucosaminyl-(1-&gt;4)]-N-acetyl-alpha-D-muramoyl-L-alanyl-D-glutamyl-meso-2,6-diaminopimeloyl-D-alanyl-D-alanine + UDP + H(+)</text>
        <dbReference type="Rhea" id="RHEA:31227"/>
        <dbReference type="ChEBI" id="CHEBI:15378"/>
        <dbReference type="ChEBI" id="CHEBI:57705"/>
        <dbReference type="ChEBI" id="CHEBI:58223"/>
        <dbReference type="ChEBI" id="CHEBI:61387"/>
        <dbReference type="ChEBI" id="CHEBI:61388"/>
        <dbReference type="EC" id="2.4.1.227"/>
    </reaction>
</comment>
<dbReference type="UniPathway" id="UPA00219"/>
<dbReference type="GO" id="GO:0009252">
    <property type="term" value="P:peptidoglycan biosynthetic process"/>
    <property type="evidence" value="ECO:0007669"/>
    <property type="project" value="UniProtKB-UniRule"/>
</dbReference>
<evidence type="ECO:0000256" key="10">
    <source>
        <dbReference type="HAMAP-Rule" id="MF_00033"/>
    </source>
</evidence>
<dbReference type="SUPFAM" id="SSF53756">
    <property type="entry name" value="UDP-Glycosyltransferase/glycogen phosphorylase"/>
    <property type="match status" value="1"/>
</dbReference>
<keyword evidence="1 10" id="KW-1003">Cell membrane</keyword>
<keyword evidence="2 10" id="KW-0132">Cell division</keyword>
<comment type="function">
    <text evidence="10">Cell wall formation. Catalyzes the transfer of a GlcNAc subunit on undecaprenyl-pyrophosphoryl-MurNAc-pentapeptide (lipid intermediate I) to form undecaprenyl-pyrophosphoryl-MurNAc-(pentapeptide)GlcNAc (lipid intermediate II).</text>
</comment>
<feature type="domain" description="Glycosyltransferase family 28 N-terminal" evidence="11">
    <location>
        <begin position="10"/>
        <end position="149"/>
    </location>
</feature>
<feature type="binding site" evidence="10">
    <location>
        <position position="303"/>
    </location>
    <ligand>
        <name>UDP-N-acetyl-alpha-D-glucosamine</name>
        <dbReference type="ChEBI" id="CHEBI:57705"/>
    </ligand>
</feature>
<dbReference type="CDD" id="cd03785">
    <property type="entry name" value="GT28_MurG"/>
    <property type="match status" value="1"/>
</dbReference>
<feature type="binding site" evidence="10">
    <location>
        <position position="172"/>
    </location>
    <ligand>
        <name>UDP-N-acetyl-alpha-D-glucosamine</name>
        <dbReference type="ChEBI" id="CHEBI:57705"/>
    </ligand>
</feature>
<dbReference type="NCBIfam" id="TIGR01133">
    <property type="entry name" value="murG"/>
    <property type="match status" value="1"/>
</dbReference>
<dbReference type="GO" id="GO:0050511">
    <property type="term" value="F:undecaprenyldiphospho-muramoylpentapeptide beta-N-acetylglucosaminyltransferase activity"/>
    <property type="evidence" value="ECO:0007669"/>
    <property type="project" value="UniProtKB-UniRule"/>
</dbReference>
<keyword evidence="14" id="KW-1185">Reference proteome</keyword>
<dbReference type="GO" id="GO:0005975">
    <property type="term" value="P:carbohydrate metabolic process"/>
    <property type="evidence" value="ECO:0007669"/>
    <property type="project" value="InterPro"/>
</dbReference>
<evidence type="ECO:0000256" key="9">
    <source>
        <dbReference type="ARBA" id="ARBA00023316"/>
    </source>
</evidence>
<dbReference type="RefSeq" id="WP_119430446.1">
    <property type="nucleotide sequence ID" value="NZ_QWGE01000001.1"/>
</dbReference>
<dbReference type="InterPro" id="IPR004276">
    <property type="entry name" value="GlycoTrans_28_N"/>
</dbReference>
<dbReference type="GO" id="GO:0071555">
    <property type="term" value="P:cell wall organization"/>
    <property type="evidence" value="ECO:0007669"/>
    <property type="project" value="UniProtKB-KW"/>
</dbReference>